<keyword evidence="7" id="KW-0227">DNA damage</keyword>
<dbReference type="Pfam" id="PF11577">
    <property type="entry name" value="NEMO"/>
    <property type="match status" value="1"/>
</dbReference>
<sequence length="893" mass="101285">MSNVNIGRVSLQTLSIFLKLLTLLKLLDVTGGLYTSTASAVQSRGRTPIFFPIDSGVHQGFVLALNLFNAFMEWVLGRAVGYSGCGTSVDEKRFTDLDCAANAVIFECLGSIVPWIITKTKTVIEAMVQPNGIMGNELKSDMIGGDNSVGLRAQWFSHIPPELANNEIVQRLLAENQDLREAIRQSNMALRDRYEEMLSFRSKNRQEREFLMEKFKEARILVERLNKDKSELQSHLTVALKENDGLKKCFQPQVYEVAQEKVDEEEIVDQLEKVKKTLACSGNSSPAESLSSYKTLTQSIFDTVRSMAELQDNTSPPPEPAGTKYPGEEIQSLQLLKETNEKLEVKLKELCVSNDMLQQEKQDLLAVIRKLQLESSALVGSSTLQTAVVQEKIQTFGGDVLDRITELQNNVDTVQKTAAQLQRSEAQLVKREREQERALEKRQQALNEVTKDNESLKAQVTSLLGELQESQHSLETCQKESSTLEEKLRWMSEKLRTQEQNFEATKKQDSVALDQLRMQNQNLESALKAERHTVSEEKRKLAQLQHGYTQLFKEYDQKLKMESANKQKGLDPEDLKIQLQEAENALVLKQNLIDKLKEEAEKNRSALETVPVLTHQAEIYKADFLAERQAREKLHEQKEILQEQLHQIQVERDRLKEQLDGTSRARMEEMQQRHLENYRSPLLPHHHPHHHPQPAPYPMAGATIPFSPAQDTGARRRSFNEGQPELCCPKCQYPAPDLDTLQIHIMDSETCTDPDFTSSYYTTSDAVIASETAFIVEISLTCKNGAQNVALYADVNGKQFPVTRGQDVGRYQVSWSVEHKNARSGSYEVKFFDEESYSVLRKVRGLSLDVLLCRAEVQCALRKLKGESKIHSVLLSQKLQLLIPMGINFELVL</sequence>
<evidence type="ECO:0000313" key="25">
    <source>
        <dbReference type="Proteomes" id="UP000886611"/>
    </source>
</evidence>
<evidence type="ECO:0000256" key="19">
    <source>
        <dbReference type="ARBA" id="ARBA00043239"/>
    </source>
</evidence>
<evidence type="ECO:0000256" key="2">
    <source>
        <dbReference type="ARBA" id="ARBA00004496"/>
    </source>
</evidence>
<feature type="domain" description="CCHC NOA-type" evidence="23">
    <location>
        <begin position="720"/>
        <end position="750"/>
    </location>
</feature>
<dbReference type="GO" id="GO:0016020">
    <property type="term" value="C:membrane"/>
    <property type="evidence" value="ECO:0007669"/>
    <property type="project" value="InterPro"/>
</dbReference>
<keyword evidence="13" id="KW-1015">Disulfide bond</keyword>
<dbReference type="GO" id="GO:0043123">
    <property type="term" value="P:positive regulation of canonical NF-kappaB signal transduction"/>
    <property type="evidence" value="ECO:0007669"/>
    <property type="project" value="TreeGrafter"/>
</dbReference>
<evidence type="ECO:0000256" key="16">
    <source>
        <dbReference type="ARBA" id="ARBA00040893"/>
    </source>
</evidence>
<keyword evidence="5" id="KW-0597">Phosphoprotein</keyword>
<evidence type="ECO:0000256" key="12">
    <source>
        <dbReference type="ARBA" id="ARBA00023054"/>
    </source>
</evidence>
<evidence type="ECO:0000256" key="3">
    <source>
        <dbReference type="ARBA" id="ARBA00022490"/>
    </source>
</evidence>
<keyword evidence="9" id="KW-0862">Zinc</keyword>
<evidence type="ECO:0000256" key="21">
    <source>
        <dbReference type="SAM" id="Coils"/>
    </source>
</evidence>
<dbReference type="GO" id="GO:0008270">
    <property type="term" value="F:zinc ion binding"/>
    <property type="evidence" value="ECO:0007669"/>
    <property type="project" value="UniProtKB-KW"/>
</dbReference>
<evidence type="ECO:0000256" key="17">
    <source>
        <dbReference type="ARBA" id="ARBA00041525"/>
    </source>
</evidence>
<feature type="signal peptide" evidence="22">
    <location>
        <begin position="1"/>
        <end position="32"/>
    </location>
</feature>
<feature type="coiled-coil region" evidence="21">
    <location>
        <begin position="513"/>
        <end position="540"/>
    </location>
</feature>
<dbReference type="FunFam" id="1.20.5.990:FF:000003">
    <property type="entry name" value="NF-kappa-B essential modulator isoform X1"/>
    <property type="match status" value="1"/>
</dbReference>
<feature type="non-terminal residue" evidence="24">
    <location>
        <position position="1"/>
    </location>
</feature>
<dbReference type="GO" id="GO:0008385">
    <property type="term" value="C:IkappaB kinase complex"/>
    <property type="evidence" value="ECO:0007669"/>
    <property type="project" value="TreeGrafter"/>
</dbReference>
<dbReference type="InterPro" id="IPR021063">
    <property type="entry name" value="NEMO_N"/>
</dbReference>
<comment type="caution">
    <text evidence="24">The sequence shown here is derived from an EMBL/GenBank/DDBJ whole genome shotgun (WGS) entry which is preliminary data.</text>
</comment>
<dbReference type="GO" id="GO:0006974">
    <property type="term" value="P:DNA damage response"/>
    <property type="evidence" value="ECO:0007669"/>
    <property type="project" value="UniProtKB-KW"/>
</dbReference>
<dbReference type="InterPro" id="IPR034735">
    <property type="entry name" value="NEMO_ZF"/>
</dbReference>
<evidence type="ECO:0000256" key="8">
    <source>
        <dbReference type="ARBA" id="ARBA00022771"/>
    </source>
</evidence>
<dbReference type="InterPro" id="IPR008855">
    <property type="entry name" value="TRAP-delta"/>
</dbReference>
<dbReference type="Pfam" id="PF16516">
    <property type="entry name" value="CC2-LZ"/>
    <property type="match status" value="1"/>
</dbReference>
<evidence type="ECO:0000256" key="9">
    <source>
        <dbReference type="ARBA" id="ARBA00022833"/>
    </source>
</evidence>
<keyword evidence="22" id="KW-0732">Signal</keyword>
<evidence type="ECO:0000256" key="11">
    <source>
        <dbReference type="ARBA" id="ARBA00023015"/>
    </source>
</evidence>
<dbReference type="FunFam" id="1.20.5.390:FF:000002">
    <property type="entry name" value="NF-kappa-B essential modulator isoform X1"/>
    <property type="match status" value="1"/>
</dbReference>
<keyword evidence="6" id="KW-0479">Metal-binding</keyword>
<evidence type="ECO:0000256" key="6">
    <source>
        <dbReference type="ARBA" id="ARBA00022723"/>
    </source>
</evidence>
<dbReference type="Gene3D" id="1.20.5.990">
    <property type="entry name" value="Nemo cc2-lz domain - 1d5 darpin complex"/>
    <property type="match status" value="1"/>
</dbReference>
<dbReference type="Pfam" id="PF05404">
    <property type="entry name" value="TRAP-delta"/>
    <property type="match status" value="1"/>
</dbReference>
<evidence type="ECO:0000256" key="15">
    <source>
        <dbReference type="ARBA" id="ARBA00023242"/>
    </source>
</evidence>
<evidence type="ECO:0000256" key="13">
    <source>
        <dbReference type="ARBA" id="ARBA00023157"/>
    </source>
</evidence>
<feature type="coiled-coil region" evidence="21">
    <location>
        <begin position="333"/>
        <end position="374"/>
    </location>
</feature>
<evidence type="ECO:0000256" key="10">
    <source>
        <dbReference type="ARBA" id="ARBA00022843"/>
    </source>
</evidence>
<evidence type="ECO:0000256" key="22">
    <source>
        <dbReference type="SAM" id="SignalP"/>
    </source>
</evidence>
<keyword evidence="8 20" id="KW-0863">Zinc-finger</keyword>
<dbReference type="Gene3D" id="1.20.5.390">
    <property type="entry name" value="L1 transposable element, trimerization domain"/>
    <property type="match status" value="2"/>
</dbReference>
<evidence type="ECO:0000256" key="20">
    <source>
        <dbReference type="PROSITE-ProRule" id="PRU01142"/>
    </source>
</evidence>
<dbReference type="Proteomes" id="UP000886611">
    <property type="component" value="Unassembled WGS sequence"/>
</dbReference>
<gene>
    <name evidence="24" type="primary">Ikbkg</name>
    <name evidence="24" type="ORF">GTO96_0007384</name>
</gene>
<dbReference type="AlphaFoldDB" id="A0A8X7WSG0"/>
<evidence type="ECO:0000313" key="24">
    <source>
        <dbReference type="EMBL" id="KAG2455782.1"/>
    </source>
</evidence>
<keyword evidence="25" id="KW-1185">Reference proteome</keyword>
<evidence type="ECO:0000256" key="7">
    <source>
        <dbReference type="ARBA" id="ARBA00022763"/>
    </source>
</evidence>
<evidence type="ECO:0000256" key="18">
    <source>
        <dbReference type="ARBA" id="ARBA00041660"/>
    </source>
</evidence>
<feature type="coiled-coil region" evidence="21">
    <location>
        <begin position="169"/>
        <end position="242"/>
    </location>
</feature>
<organism evidence="24 25">
    <name type="scientific">Polypterus senegalus</name>
    <name type="common">Senegal bichir</name>
    <dbReference type="NCBI Taxonomy" id="55291"/>
    <lineage>
        <taxon>Eukaryota</taxon>
        <taxon>Metazoa</taxon>
        <taxon>Chordata</taxon>
        <taxon>Craniata</taxon>
        <taxon>Vertebrata</taxon>
        <taxon>Euteleostomi</taxon>
        <taxon>Actinopterygii</taxon>
        <taxon>Polypteriformes</taxon>
        <taxon>Polypteridae</taxon>
        <taxon>Polypterus</taxon>
    </lineage>
</organism>
<reference evidence="24 25" key="1">
    <citation type="journal article" date="2021" name="Cell">
        <title>Tracing the genetic footprints of vertebrate landing in non-teleost ray-finned fishes.</title>
        <authorList>
            <person name="Bi X."/>
            <person name="Wang K."/>
            <person name="Yang L."/>
            <person name="Pan H."/>
            <person name="Jiang H."/>
            <person name="Wei Q."/>
            <person name="Fang M."/>
            <person name="Yu H."/>
            <person name="Zhu C."/>
            <person name="Cai Y."/>
            <person name="He Y."/>
            <person name="Gan X."/>
            <person name="Zeng H."/>
            <person name="Yu D."/>
            <person name="Zhu Y."/>
            <person name="Jiang H."/>
            <person name="Qiu Q."/>
            <person name="Yang H."/>
            <person name="Zhang Y.E."/>
            <person name="Wang W."/>
            <person name="Zhu M."/>
            <person name="He S."/>
            <person name="Zhang G."/>
        </authorList>
    </citation>
    <scope>NUCLEOTIDE SEQUENCE [LARGE SCALE GENOMIC DNA]</scope>
    <source>
        <strain evidence="24">Bchr_013</strain>
    </source>
</reference>
<protein>
    <recommendedName>
        <fullName evidence="16">NF-kappa-B essential modulator</fullName>
    </recommendedName>
    <alternativeName>
        <fullName evidence="18">IkB kinase-associated protein 1</fullName>
    </alternativeName>
    <alternativeName>
        <fullName evidence="19">Inhibitor of nuclear factor kappa-B kinase subunit gamma</fullName>
    </alternativeName>
    <alternativeName>
        <fullName evidence="17">NF-kappa-B essential modifier</fullName>
    </alternativeName>
</protein>
<keyword evidence="4" id="KW-1017">Isopeptide bond</keyword>
<dbReference type="GO" id="GO:0005634">
    <property type="term" value="C:nucleus"/>
    <property type="evidence" value="ECO:0007669"/>
    <property type="project" value="UniProtKB-SubCell"/>
</dbReference>
<dbReference type="InterPro" id="IPR051301">
    <property type="entry name" value="Optineurin/NFkB_EssMod"/>
</dbReference>
<dbReference type="EMBL" id="JAATIS010009265">
    <property type="protein sequence ID" value="KAG2455782.1"/>
    <property type="molecule type" value="Genomic_DNA"/>
</dbReference>
<dbReference type="PANTHER" id="PTHR31553:SF3">
    <property type="entry name" value="NF-KAPPA-B ESSENTIAL MODULATOR"/>
    <property type="match status" value="1"/>
</dbReference>
<proteinExistence type="predicted"/>
<keyword evidence="3" id="KW-0963">Cytoplasm</keyword>
<feature type="non-terminal residue" evidence="24">
    <location>
        <position position="893"/>
    </location>
</feature>
<accession>A0A8X7WSG0</accession>
<name>A0A8X7WSG0_POLSE</name>
<evidence type="ECO:0000256" key="14">
    <source>
        <dbReference type="ARBA" id="ARBA00023163"/>
    </source>
</evidence>
<evidence type="ECO:0000256" key="5">
    <source>
        <dbReference type="ARBA" id="ARBA00022553"/>
    </source>
</evidence>
<keyword evidence="14" id="KW-0804">Transcription</keyword>
<feature type="chain" id="PRO_5036475872" description="NF-kappa-B essential modulator" evidence="22">
    <location>
        <begin position="33"/>
        <end position="893"/>
    </location>
</feature>
<evidence type="ECO:0000256" key="1">
    <source>
        <dbReference type="ARBA" id="ARBA00004123"/>
    </source>
</evidence>
<evidence type="ECO:0000256" key="4">
    <source>
        <dbReference type="ARBA" id="ARBA00022499"/>
    </source>
</evidence>
<comment type="subcellular location">
    <subcellularLocation>
        <location evidence="2">Cytoplasm</location>
    </subcellularLocation>
    <subcellularLocation>
        <location evidence="1">Nucleus</location>
    </subcellularLocation>
</comment>
<feature type="coiled-coil region" evidence="21">
    <location>
        <begin position="579"/>
        <end position="665"/>
    </location>
</feature>
<keyword evidence="10" id="KW-0832">Ubl conjugation</keyword>
<keyword evidence="12 21" id="KW-0175">Coiled coil</keyword>
<dbReference type="InterPro" id="IPR032419">
    <property type="entry name" value="CC2-LZ_dom"/>
</dbReference>
<dbReference type="GO" id="GO:0005783">
    <property type="term" value="C:endoplasmic reticulum"/>
    <property type="evidence" value="ECO:0007669"/>
    <property type="project" value="InterPro"/>
</dbReference>
<feature type="coiled-coil region" evidence="21">
    <location>
        <begin position="404"/>
        <end position="487"/>
    </location>
</feature>
<keyword evidence="15" id="KW-0539">Nucleus</keyword>
<evidence type="ECO:0000259" key="23">
    <source>
        <dbReference type="PROSITE" id="PS51801"/>
    </source>
</evidence>
<dbReference type="GO" id="GO:0070530">
    <property type="term" value="F:K63-linked polyubiquitin modification-dependent protein binding"/>
    <property type="evidence" value="ECO:0007669"/>
    <property type="project" value="InterPro"/>
</dbReference>
<dbReference type="PROSITE" id="PS51801">
    <property type="entry name" value="ZF_CCHC_NOA"/>
    <property type="match status" value="1"/>
</dbReference>
<keyword evidence="11" id="KW-0805">Transcription regulation</keyword>
<dbReference type="CDD" id="cd09803">
    <property type="entry name" value="UBAN"/>
    <property type="match status" value="1"/>
</dbReference>
<dbReference type="PANTHER" id="PTHR31553">
    <property type="entry name" value="NF-KAPPA-B ESSENTIAL MODULATOR"/>
    <property type="match status" value="1"/>
</dbReference>